<sequence>MKRQTDGHRRDVQFEIGDRVYLKIRPYRQRTLARRRNEKLSHDTLGITTSWSGLARSPIAYSCHQLQPSFQYFMCCR</sequence>
<name>A0A2I0VT98_9ASPA</name>
<gene>
    <name evidence="1" type="ORF">MA16_Dca022380</name>
</gene>
<dbReference type="EMBL" id="KZ503255">
    <property type="protein sequence ID" value="PKU66624.1"/>
    <property type="molecule type" value="Genomic_DNA"/>
</dbReference>
<keyword evidence="2" id="KW-1185">Reference proteome</keyword>
<dbReference type="AlphaFoldDB" id="A0A2I0VT98"/>
<evidence type="ECO:0000313" key="1">
    <source>
        <dbReference type="EMBL" id="PKU66624.1"/>
    </source>
</evidence>
<protein>
    <submittedName>
        <fullName evidence="1">Uncharacterized protein</fullName>
    </submittedName>
</protein>
<evidence type="ECO:0000313" key="2">
    <source>
        <dbReference type="Proteomes" id="UP000233837"/>
    </source>
</evidence>
<reference evidence="1 2" key="2">
    <citation type="journal article" date="2017" name="Nature">
        <title>The Apostasia genome and the evolution of orchids.</title>
        <authorList>
            <person name="Zhang G.Q."/>
            <person name="Liu K.W."/>
            <person name="Li Z."/>
            <person name="Lohaus R."/>
            <person name="Hsiao Y.Y."/>
            <person name="Niu S.C."/>
            <person name="Wang J.Y."/>
            <person name="Lin Y.C."/>
            <person name="Xu Q."/>
            <person name="Chen L.J."/>
            <person name="Yoshida K."/>
            <person name="Fujiwara S."/>
            <person name="Wang Z.W."/>
            <person name="Zhang Y.Q."/>
            <person name="Mitsuda N."/>
            <person name="Wang M."/>
            <person name="Liu G.H."/>
            <person name="Pecoraro L."/>
            <person name="Huang H.X."/>
            <person name="Xiao X.J."/>
            <person name="Lin M."/>
            <person name="Wu X.Y."/>
            <person name="Wu W.L."/>
            <person name="Chen Y.Y."/>
            <person name="Chang S.B."/>
            <person name="Sakamoto S."/>
            <person name="Ohme-Takagi M."/>
            <person name="Yagi M."/>
            <person name="Zeng S.J."/>
            <person name="Shen C.Y."/>
            <person name="Yeh C.M."/>
            <person name="Luo Y.B."/>
            <person name="Tsai W.C."/>
            <person name="Van de Peer Y."/>
            <person name="Liu Z.J."/>
        </authorList>
    </citation>
    <scope>NUCLEOTIDE SEQUENCE [LARGE SCALE GENOMIC DNA]</scope>
    <source>
        <tissue evidence="1">The whole plant</tissue>
    </source>
</reference>
<reference evidence="1 2" key="1">
    <citation type="journal article" date="2016" name="Sci. Rep.">
        <title>The Dendrobium catenatum Lindl. genome sequence provides insights into polysaccharide synthase, floral development and adaptive evolution.</title>
        <authorList>
            <person name="Zhang G.Q."/>
            <person name="Xu Q."/>
            <person name="Bian C."/>
            <person name="Tsai W.C."/>
            <person name="Yeh C.M."/>
            <person name="Liu K.W."/>
            <person name="Yoshida K."/>
            <person name="Zhang L.S."/>
            <person name="Chang S.B."/>
            <person name="Chen F."/>
            <person name="Shi Y."/>
            <person name="Su Y.Y."/>
            <person name="Zhang Y.Q."/>
            <person name="Chen L.J."/>
            <person name="Yin Y."/>
            <person name="Lin M."/>
            <person name="Huang H."/>
            <person name="Deng H."/>
            <person name="Wang Z.W."/>
            <person name="Zhu S.L."/>
            <person name="Zhao X."/>
            <person name="Deng C."/>
            <person name="Niu S.C."/>
            <person name="Huang J."/>
            <person name="Wang M."/>
            <person name="Liu G.H."/>
            <person name="Yang H.J."/>
            <person name="Xiao X.J."/>
            <person name="Hsiao Y.Y."/>
            <person name="Wu W.L."/>
            <person name="Chen Y.Y."/>
            <person name="Mitsuda N."/>
            <person name="Ohme-Takagi M."/>
            <person name="Luo Y.B."/>
            <person name="Van de Peer Y."/>
            <person name="Liu Z.J."/>
        </authorList>
    </citation>
    <scope>NUCLEOTIDE SEQUENCE [LARGE SCALE GENOMIC DNA]</scope>
    <source>
        <tissue evidence="1">The whole plant</tissue>
    </source>
</reference>
<proteinExistence type="predicted"/>
<organism evidence="1 2">
    <name type="scientific">Dendrobium catenatum</name>
    <dbReference type="NCBI Taxonomy" id="906689"/>
    <lineage>
        <taxon>Eukaryota</taxon>
        <taxon>Viridiplantae</taxon>
        <taxon>Streptophyta</taxon>
        <taxon>Embryophyta</taxon>
        <taxon>Tracheophyta</taxon>
        <taxon>Spermatophyta</taxon>
        <taxon>Magnoliopsida</taxon>
        <taxon>Liliopsida</taxon>
        <taxon>Asparagales</taxon>
        <taxon>Orchidaceae</taxon>
        <taxon>Epidendroideae</taxon>
        <taxon>Malaxideae</taxon>
        <taxon>Dendrobiinae</taxon>
        <taxon>Dendrobium</taxon>
    </lineage>
</organism>
<accession>A0A2I0VT98</accession>
<dbReference type="Proteomes" id="UP000233837">
    <property type="component" value="Unassembled WGS sequence"/>
</dbReference>